<dbReference type="EMBL" id="CACRXK020006698">
    <property type="protein sequence ID" value="CAB4010166.1"/>
    <property type="molecule type" value="Genomic_DNA"/>
</dbReference>
<dbReference type="AlphaFoldDB" id="A0A6S7HXG6"/>
<dbReference type="Pfam" id="PF15676">
    <property type="entry name" value="S6OS1"/>
    <property type="match status" value="1"/>
</dbReference>
<evidence type="ECO:0000313" key="1">
    <source>
        <dbReference type="EMBL" id="CAB4010166.1"/>
    </source>
</evidence>
<sequence>MENPEVYSDAASPGRESLGEGSADLEKLLQTAEAENLQMVKLIDTERQRSTEFQKQIEETIAWTEQLEESTKNLDVEAKQLHNKFKQNREICEGLKKTSAVLDEHEEALRKKFEMISLERQTQLLQHQEDVEKYEKIWSRYARKYEDIPLAKELSKVKETAMNTEASVREVSEQITRVQSQIIEMEVEKTHMQGKNFFFVLLFSHYLEVAPM</sequence>
<accession>A0A6S7HXG6</accession>
<protein>
    <submittedName>
        <fullName evidence="1">Uncharacterized protein</fullName>
    </submittedName>
</protein>
<keyword evidence="2" id="KW-1185">Reference proteome</keyword>
<comment type="caution">
    <text evidence="1">The sequence shown here is derived from an EMBL/GenBank/DDBJ whole genome shotgun (WGS) entry which is preliminary data.</text>
</comment>
<dbReference type="OrthoDB" id="5965648at2759"/>
<dbReference type="Proteomes" id="UP001152795">
    <property type="component" value="Unassembled WGS sequence"/>
</dbReference>
<evidence type="ECO:0000313" key="2">
    <source>
        <dbReference type="Proteomes" id="UP001152795"/>
    </source>
</evidence>
<dbReference type="InterPro" id="IPR031380">
    <property type="entry name" value="SIX6OS1"/>
</dbReference>
<reference evidence="1" key="1">
    <citation type="submission" date="2020-04" db="EMBL/GenBank/DDBJ databases">
        <authorList>
            <person name="Alioto T."/>
            <person name="Alioto T."/>
            <person name="Gomez Garrido J."/>
        </authorList>
    </citation>
    <scope>NUCLEOTIDE SEQUENCE</scope>
    <source>
        <strain evidence="1">A484AB</strain>
    </source>
</reference>
<name>A0A6S7HXG6_PARCT</name>
<proteinExistence type="predicted"/>
<organism evidence="1 2">
    <name type="scientific">Paramuricea clavata</name>
    <name type="common">Red gorgonian</name>
    <name type="synonym">Violescent sea-whip</name>
    <dbReference type="NCBI Taxonomy" id="317549"/>
    <lineage>
        <taxon>Eukaryota</taxon>
        <taxon>Metazoa</taxon>
        <taxon>Cnidaria</taxon>
        <taxon>Anthozoa</taxon>
        <taxon>Octocorallia</taxon>
        <taxon>Malacalcyonacea</taxon>
        <taxon>Plexauridae</taxon>
        <taxon>Paramuricea</taxon>
    </lineage>
</organism>
<gene>
    <name evidence="1" type="ORF">PACLA_8A000150</name>
</gene>